<reference evidence="2 3" key="1">
    <citation type="submission" date="2019-03" db="EMBL/GenBank/DDBJ databases">
        <title>Genomic Encyclopedia of Type Strains, Phase IV (KMG-IV): sequencing the most valuable type-strain genomes for metagenomic binning, comparative biology and taxonomic classification.</title>
        <authorList>
            <person name="Goeker M."/>
        </authorList>
    </citation>
    <scope>NUCLEOTIDE SEQUENCE [LARGE SCALE GENOMIC DNA]</scope>
    <source>
        <strain evidence="2 3">DSM 11901</strain>
    </source>
</reference>
<gene>
    <name evidence="2" type="ORF">EV672_102410</name>
</gene>
<feature type="domain" description="FAD-binding" evidence="1">
    <location>
        <begin position="3"/>
        <end position="320"/>
    </location>
</feature>
<dbReference type="SUPFAM" id="SSF51905">
    <property type="entry name" value="FAD/NAD(P)-binding domain"/>
    <property type="match status" value="1"/>
</dbReference>
<accession>A0A4R6RHW9</accession>
<dbReference type="Proteomes" id="UP000294593">
    <property type="component" value="Unassembled WGS sequence"/>
</dbReference>
<dbReference type="RefSeq" id="WP_166643472.1">
    <property type="nucleotide sequence ID" value="NZ_SNXW01000002.1"/>
</dbReference>
<name>A0A4R6RHW9_9BURK</name>
<proteinExistence type="predicted"/>
<dbReference type="Pfam" id="PF01494">
    <property type="entry name" value="FAD_binding_3"/>
    <property type="match status" value="1"/>
</dbReference>
<dbReference type="AlphaFoldDB" id="A0A4R6RHW9"/>
<dbReference type="PRINTS" id="PR00420">
    <property type="entry name" value="RNGMNOXGNASE"/>
</dbReference>
<evidence type="ECO:0000313" key="2">
    <source>
        <dbReference type="EMBL" id="TDP86059.1"/>
    </source>
</evidence>
<protein>
    <submittedName>
        <fullName evidence="2">Flavin-dependent dehydrogenase</fullName>
    </submittedName>
</protein>
<evidence type="ECO:0000313" key="3">
    <source>
        <dbReference type="Proteomes" id="UP000294593"/>
    </source>
</evidence>
<dbReference type="PANTHER" id="PTHR42685:SF22">
    <property type="entry name" value="CONDITIONED MEDIUM FACTOR RECEPTOR 1"/>
    <property type="match status" value="1"/>
</dbReference>
<dbReference type="PANTHER" id="PTHR42685">
    <property type="entry name" value="GERANYLGERANYL DIPHOSPHATE REDUCTASE"/>
    <property type="match status" value="1"/>
</dbReference>
<dbReference type="InterPro" id="IPR002938">
    <property type="entry name" value="FAD-bd"/>
</dbReference>
<dbReference type="InterPro" id="IPR036188">
    <property type="entry name" value="FAD/NAD-bd_sf"/>
</dbReference>
<comment type="caution">
    <text evidence="2">The sequence shown here is derived from an EMBL/GenBank/DDBJ whole genome shotgun (WGS) entry which is preliminary data.</text>
</comment>
<evidence type="ECO:0000259" key="1">
    <source>
        <dbReference type="Pfam" id="PF01494"/>
    </source>
</evidence>
<dbReference type="GO" id="GO:0071949">
    <property type="term" value="F:FAD binding"/>
    <property type="evidence" value="ECO:0007669"/>
    <property type="project" value="InterPro"/>
</dbReference>
<sequence length="413" mass="43835">MFDAVVVGARCAGAATALLLARQGHRVLIVDQAHFPSDVRLSTHLVWHAGVDLLDRWGLLQALQDSGCPLLTDFTLDMGGLVLQGQPPATRVGAAMAPRRVVLDQVLLDAAVAAGAELREGVTFEGVLRERDSADGRVCGIRGRLQDGQPVQFEARVVVGADGTHSPLARAVGARALVHHPKDDGSYNAYAYFSGLPVDAVEFHSRPERMAYAWSTHHGQTLVGVILPGRAPRVPLAEVEAMVMRELHAHAPSLAERVRGAQREGDWTAASVGSHCREAAGAGWALVGDAGVTVDPVTAAGITLALRDAELLSGLLHEGLLQDGSSGQRALDAALAHFGPQRDAVSRPLHQFAQDMAQLQVPPQEMVDVFMALAGQQAQIDRYFGVFGQTVTPAEFFDPANLQAILYGAVTPA</sequence>
<dbReference type="EMBL" id="SNXW01000002">
    <property type="protein sequence ID" value="TDP86059.1"/>
    <property type="molecule type" value="Genomic_DNA"/>
</dbReference>
<organism evidence="2 3">
    <name type="scientific">Aquabacterium commune</name>
    <dbReference type="NCBI Taxonomy" id="70586"/>
    <lineage>
        <taxon>Bacteria</taxon>
        <taxon>Pseudomonadati</taxon>
        <taxon>Pseudomonadota</taxon>
        <taxon>Betaproteobacteria</taxon>
        <taxon>Burkholderiales</taxon>
        <taxon>Aquabacterium</taxon>
    </lineage>
</organism>
<dbReference type="InterPro" id="IPR050407">
    <property type="entry name" value="Geranylgeranyl_reductase"/>
</dbReference>
<dbReference type="Gene3D" id="3.50.50.60">
    <property type="entry name" value="FAD/NAD(P)-binding domain"/>
    <property type="match status" value="1"/>
</dbReference>
<keyword evidence="3" id="KW-1185">Reference proteome</keyword>